<keyword evidence="10" id="KW-1185">Reference proteome</keyword>
<feature type="transmembrane region" description="Helical" evidence="7">
    <location>
        <begin position="79"/>
        <end position="101"/>
    </location>
</feature>
<dbReference type="RefSeq" id="WP_007694488.1">
    <property type="nucleotide sequence ID" value="NZ_AJRK01000407.1"/>
</dbReference>
<evidence type="ECO:0000313" key="9">
    <source>
        <dbReference type="EMBL" id="EMA37264.1"/>
    </source>
</evidence>
<feature type="transmembrane region" description="Helical" evidence="7">
    <location>
        <begin position="113"/>
        <end position="134"/>
    </location>
</feature>
<dbReference type="eggNOG" id="arCOG00169">
    <property type="taxonomic scope" value="Archaea"/>
</dbReference>
<reference evidence="9 10" key="1">
    <citation type="journal article" date="2014" name="PLoS Genet.">
        <title>Phylogenetically driven sequencing of extremely halophilic archaea reveals strategies for static and dynamic osmo-response.</title>
        <authorList>
            <person name="Becker E.A."/>
            <person name="Seitzer P.M."/>
            <person name="Tritt A."/>
            <person name="Larsen D."/>
            <person name="Krusor M."/>
            <person name="Yao A.I."/>
            <person name="Wu D."/>
            <person name="Madern D."/>
            <person name="Eisen J.A."/>
            <person name="Darling A.E."/>
            <person name="Facciotti M.T."/>
        </authorList>
    </citation>
    <scope>NUCLEOTIDE SEQUENCE [LARGE SCALE GENOMIC DNA]</scope>
    <source>
        <strain evidence="9 10">100A6</strain>
    </source>
</reference>
<dbReference type="OrthoDB" id="50379at2157"/>
<dbReference type="GO" id="GO:0055085">
    <property type="term" value="P:transmembrane transport"/>
    <property type="evidence" value="ECO:0007669"/>
    <property type="project" value="InterPro"/>
</dbReference>
<accession>M0LY25</accession>
<evidence type="ECO:0000256" key="7">
    <source>
        <dbReference type="RuleBase" id="RU363032"/>
    </source>
</evidence>
<dbReference type="Gene3D" id="1.10.3720.10">
    <property type="entry name" value="MetI-like"/>
    <property type="match status" value="1"/>
</dbReference>
<sequence>MSHQNTTFDQRLLDSFPPLVRPIVRFVVEWLPLVIVAGLWEYVSGTVVPRSVLPPMTDVAGTAVTLLTTGEIIPHLTISLVRVALGLGASIVVGVLLGVGMAQSDRVENFFDIFLTLLYPIPKTALVPLALLWLGVGTEAAILIVFLACLLPIVLNSYNAAQDVDQNLIRSAQMMGTDGWRVTWKVLIPETIPEILTGIRQAIPFAFIALVSAEFIAANSGVGSQILAYGQIGNYRPMFAVIVIISITAYVAVRGFEGLKERFVVWI</sequence>
<keyword evidence="5 7" id="KW-1133">Transmembrane helix</keyword>
<evidence type="ECO:0000256" key="3">
    <source>
        <dbReference type="ARBA" id="ARBA00022475"/>
    </source>
</evidence>
<keyword evidence="4 7" id="KW-0812">Transmembrane</keyword>
<proteinExistence type="inferred from homology"/>
<dbReference type="PROSITE" id="PS50928">
    <property type="entry name" value="ABC_TM1"/>
    <property type="match status" value="1"/>
</dbReference>
<dbReference type="SUPFAM" id="SSF161098">
    <property type="entry name" value="MetI-like"/>
    <property type="match status" value="1"/>
</dbReference>
<evidence type="ECO:0000256" key="1">
    <source>
        <dbReference type="ARBA" id="ARBA00004651"/>
    </source>
</evidence>
<dbReference type="PATRIC" id="fig|1132509.6.peg.2973"/>
<dbReference type="PANTHER" id="PTHR30151:SF0">
    <property type="entry name" value="ABC TRANSPORTER PERMEASE PROTEIN MJ0413-RELATED"/>
    <property type="match status" value="1"/>
</dbReference>
<feature type="transmembrane region" description="Helical" evidence="7">
    <location>
        <begin position="23"/>
        <end position="43"/>
    </location>
</feature>
<dbReference type="CDD" id="cd06261">
    <property type="entry name" value="TM_PBP2"/>
    <property type="match status" value="1"/>
</dbReference>
<gene>
    <name evidence="9" type="ORF">C447_12872</name>
</gene>
<evidence type="ECO:0000256" key="5">
    <source>
        <dbReference type="ARBA" id="ARBA00022989"/>
    </source>
</evidence>
<evidence type="ECO:0000259" key="8">
    <source>
        <dbReference type="PROSITE" id="PS50928"/>
    </source>
</evidence>
<organism evidence="9 10">
    <name type="scientific">Halococcus hamelinensis 100A6</name>
    <dbReference type="NCBI Taxonomy" id="1132509"/>
    <lineage>
        <taxon>Archaea</taxon>
        <taxon>Methanobacteriati</taxon>
        <taxon>Methanobacteriota</taxon>
        <taxon>Stenosarchaea group</taxon>
        <taxon>Halobacteria</taxon>
        <taxon>Halobacteriales</taxon>
        <taxon>Halococcaceae</taxon>
        <taxon>Halococcus</taxon>
    </lineage>
</organism>
<keyword evidence="6 7" id="KW-0472">Membrane</keyword>
<dbReference type="Pfam" id="PF00528">
    <property type="entry name" value="BPD_transp_1"/>
    <property type="match status" value="1"/>
</dbReference>
<comment type="similarity">
    <text evidence="7">Belongs to the binding-protein-dependent transport system permease family.</text>
</comment>
<comment type="subcellular location">
    <subcellularLocation>
        <location evidence="1 7">Cell membrane</location>
        <topology evidence="1 7">Multi-pass membrane protein</topology>
    </subcellularLocation>
</comment>
<keyword evidence="3" id="KW-1003">Cell membrane</keyword>
<feature type="transmembrane region" description="Helical" evidence="7">
    <location>
        <begin position="235"/>
        <end position="253"/>
    </location>
</feature>
<dbReference type="EMBL" id="AOMB01000035">
    <property type="protein sequence ID" value="EMA37264.1"/>
    <property type="molecule type" value="Genomic_DNA"/>
</dbReference>
<dbReference type="AlphaFoldDB" id="M0LY25"/>
<feature type="transmembrane region" description="Helical" evidence="7">
    <location>
        <begin position="205"/>
        <end position="229"/>
    </location>
</feature>
<dbReference type="PANTHER" id="PTHR30151">
    <property type="entry name" value="ALKANE SULFONATE ABC TRANSPORTER-RELATED, MEMBRANE SUBUNIT"/>
    <property type="match status" value="1"/>
</dbReference>
<dbReference type="InterPro" id="IPR000515">
    <property type="entry name" value="MetI-like"/>
</dbReference>
<comment type="caution">
    <text evidence="9">The sequence shown here is derived from an EMBL/GenBank/DDBJ whole genome shotgun (WGS) entry which is preliminary data.</text>
</comment>
<dbReference type="Proteomes" id="UP000011566">
    <property type="component" value="Unassembled WGS sequence"/>
</dbReference>
<evidence type="ECO:0000313" key="10">
    <source>
        <dbReference type="Proteomes" id="UP000011566"/>
    </source>
</evidence>
<evidence type="ECO:0000256" key="2">
    <source>
        <dbReference type="ARBA" id="ARBA00022448"/>
    </source>
</evidence>
<feature type="domain" description="ABC transmembrane type-1" evidence="8">
    <location>
        <begin position="76"/>
        <end position="256"/>
    </location>
</feature>
<protein>
    <submittedName>
        <fullName evidence="9">Binding-protein-dependent transporters inner membrane component</fullName>
    </submittedName>
</protein>
<evidence type="ECO:0000256" key="4">
    <source>
        <dbReference type="ARBA" id="ARBA00022692"/>
    </source>
</evidence>
<evidence type="ECO:0000256" key="6">
    <source>
        <dbReference type="ARBA" id="ARBA00023136"/>
    </source>
</evidence>
<feature type="transmembrane region" description="Helical" evidence="7">
    <location>
        <begin position="140"/>
        <end position="161"/>
    </location>
</feature>
<keyword evidence="2 7" id="KW-0813">Transport</keyword>
<dbReference type="GO" id="GO:0005886">
    <property type="term" value="C:plasma membrane"/>
    <property type="evidence" value="ECO:0007669"/>
    <property type="project" value="UniProtKB-SubCell"/>
</dbReference>
<name>M0LY25_9EURY</name>
<dbReference type="InterPro" id="IPR035906">
    <property type="entry name" value="MetI-like_sf"/>
</dbReference>